<dbReference type="PANTHER" id="PTHR32089">
    <property type="entry name" value="METHYL-ACCEPTING CHEMOTAXIS PROTEIN MCPB"/>
    <property type="match status" value="1"/>
</dbReference>
<protein>
    <submittedName>
        <fullName evidence="12">Cache domain-containing protein</fullName>
    </submittedName>
</protein>
<evidence type="ECO:0000256" key="4">
    <source>
        <dbReference type="ARBA" id="ARBA00022989"/>
    </source>
</evidence>
<sequence length="523" mass="56070">MFSRLSVSRKIQVLGLVPLALFLLLFFAYLLPAFGARFMDAKKEGARNVVNLGYHFLAGLEARVKKGELSLEQAQTQGRTGILSMRYEDNNYLWIASPGARIVGHPIKPELAGKDMSASKDASGKLHWQAMDQLAQKPEGGFVDYDQQLPDGKVRGKVSYIRRFQPWGWDLATGVYVDDVAAQIRALAWSTGLPLALLAVLILGVSLSVARGISRPIVALAQGLRASDLTLRLPVLTQDEVGEVAQAFNTYNAHLHETVKEFAKYSERVAAGSTELAASSEEMSRAVAQIAQVSENLRSSGEQVTGAMGHLTSRSTDVTTHLDASSRETQGAVTATEHSSQAGQAAVTGISEIRQATGQMVKAVTVIQDIARQTNLLSLNAAIEAAKAGNMGKGFAVVAEEVRKLADRSRGAAGEIEQLIQRTQEAVESGVQGVDTTLQSLEDIRARIADVAGRFQQIGAAARAQADTSREVNVLVDENHAQLVQNASATQELSATVVEITRTASDLAQVAEGLRTAVEGFKL</sequence>
<evidence type="ECO:0000313" key="12">
    <source>
        <dbReference type="EMBL" id="MBK9798083.1"/>
    </source>
</evidence>
<proteinExistence type="inferred from homology"/>
<feature type="compositionally biased region" description="Polar residues" evidence="9">
    <location>
        <begin position="312"/>
        <end position="340"/>
    </location>
</feature>
<accession>A0A9D7SJN1</accession>
<evidence type="ECO:0000256" key="8">
    <source>
        <dbReference type="PROSITE-ProRule" id="PRU00284"/>
    </source>
</evidence>
<feature type="region of interest" description="Disordered" evidence="9">
    <location>
        <begin position="303"/>
        <end position="340"/>
    </location>
</feature>
<feature type="domain" description="HAMP" evidence="11">
    <location>
        <begin position="211"/>
        <end position="260"/>
    </location>
</feature>
<feature type="domain" description="Methyl-accepting transducer" evidence="10">
    <location>
        <begin position="272"/>
        <end position="508"/>
    </location>
</feature>
<gene>
    <name evidence="12" type="ORF">IPP58_16685</name>
</gene>
<evidence type="ECO:0000256" key="5">
    <source>
        <dbReference type="ARBA" id="ARBA00023136"/>
    </source>
</evidence>
<keyword evidence="3" id="KW-0812">Transmembrane</keyword>
<evidence type="ECO:0000259" key="10">
    <source>
        <dbReference type="PROSITE" id="PS50111"/>
    </source>
</evidence>
<organism evidence="12 13">
    <name type="scientific">Candidatus Geothrix skivensis</name>
    <dbReference type="NCBI Taxonomy" id="2954439"/>
    <lineage>
        <taxon>Bacteria</taxon>
        <taxon>Pseudomonadati</taxon>
        <taxon>Acidobacteriota</taxon>
        <taxon>Holophagae</taxon>
        <taxon>Holophagales</taxon>
        <taxon>Holophagaceae</taxon>
        <taxon>Geothrix</taxon>
    </lineage>
</organism>
<name>A0A9D7SJN1_9BACT</name>
<dbReference type="InterPro" id="IPR003660">
    <property type="entry name" value="HAMP_dom"/>
</dbReference>
<dbReference type="Pfam" id="PF00015">
    <property type="entry name" value="MCPsignal"/>
    <property type="match status" value="1"/>
</dbReference>
<dbReference type="InterPro" id="IPR033480">
    <property type="entry name" value="sCache_2"/>
</dbReference>
<dbReference type="SUPFAM" id="SSF58104">
    <property type="entry name" value="Methyl-accepting chemotaxis protein (MCP) signaling domain"/>
    <property type="match status" value="1"/>
</dbReference>
<dbReference type="SMART" id="SM00304">
    <property type="entry name" value="HAMP"/>
    <property type="match status" value="1"/>
</dbReference>
<dbReference type="SMART" id="SM00283">
    <property type="entry name" value="MA"/>
    <property type="match status" value="1"/>
</dbReference>
<dbReference type="PROSITE" id="PS50111">
    <property type="entry name" value="CHEMOTAXIS_TRANSDUC_2"/>
    <property type="match status" value="1"/>
</dbReference>
<comment type="caution">
    <text evidence="12">The sequence shown here is derived from an EMBL/GenBank/DDBJ whole genome shotgun (WGS) entry which is preliminary data.</text>
</comment>
<dbReference type="Pfam" id="PF00672">
    <property type="entry name" value="HAMP"/>
    <property type="match status" value="1"/>
</dbReference>
<dbReference type="Gene3D" id="3.30.450.20">
    <property type="entry name" value="PAS domain"/>
    <property type="match status" value="1"/>
</dbReference>
<dbReference type="EMBL" id="JADKIO010000013">
    <property type="protein sequence ID" value="MBK9798083.1"/>
    <property type="molecule type" value="Genomic_DNA"/>
</dbReference>
<evidence type="ECO:0000256" key="2">
    <source>
        <dbReference type="ARBA" id="ARBA00022475"/>
    </source>
</evidence>
<dbReference type="PANTHER" id="PTHR32089:SF112">
    <property type="entry name" value="LYSOZYME-LIKE PROTEIN-RELATED"/>
    <property type="match status" value="1"/>
</dbReference>
<dbReference type="InterPro" id="IPR004089">
    <property type="entry name" value="MCPsignal_dom"/>
</dbReference>
<dbReference type="SMART" id="SM01049">
    <property type="entry name" value="Cache_2"/>
    <property type="match status" value="1"/>
</dbReference>
<dbReference type="CDD" id="cd06225">
    <property type="entry name" value="HAMP"/>
    <property type="match status" value="1"/>
</dbReference>
<keyword evidence="6 8" id="KW-0807">Transducer</keyword>
<dbReference type="InterPro" id="IPR004090">
    <property type="entry name" value="Chemotax_Me-accpt_rcpt"/>
</dbReference>
<evidence type="ECO:0000256" key="9">
    <source>
        <dbReference type="SAM" id="MobiDB-lite"/>
    </source>
</evidence>
<comment type="subcellular location">
    <subcellularLocation>
        <location evidence="1">Cell membrane</location>
        <topology evidence="1">Multi-pass membrane protein</topology>
    </subcellularLocation>
</comment>
<evidence type="ECO:0000256" key="7">
    <source>
        <dbReference type="ARBA" id="ARBA00029447"/>
    </source>
</evidence>
<dbReference type="GO" id="GO:0004888">
    <property type="term" value="F:transmembrane signaling receptor activity"/>
    <property type="evidence" value="ECO:0007669"/>
    <property type="project" value="InterPro"/>
</dbReference>
<keyword evidence="5" id="KW-0472">Membrane</keyword>
<dbReference type="Proteomes" id="UP000886657">
    <property type="component" value="Unassembled WGS sequence"/>
</dbReference>
<dbReference type="Gene3D" id="1.10.287.950">
    <property type="entry name" value="Methyl-accepting chemotaxis protein"/>
    <property type="match status" value="1"/>
</dbReference>
<dbReference type="GO" id="GO:0006935">
    <property type="term" value="P:chemotaxis"/>
    <property type="evidence" value="ECO:0007669"/>
    <property type="project" value="InterPro"/>
</dbReference>
<evidence type="ECO:0000256" key="3">
    <source>
        <dbReference type="ARBA" id="ARBA00022692"/>
    </source>
</evidence>
<evidence type="ECO:0000256" key="1">
    <source>
        <dbReference type="ARBA" id="ARBA00004651"/>
    </source>
</evidence>
<keyword evidence="2" id="KW-1003">Cell membrane</keyword>
<evidence type="ECO:0000256" key="6">
    <source>
        <dbReference type="ARBA" id="ARBA00023224"/>
    </source>
</evidence>
<dbReference type="PRINTS" id="PR00260">
    <property type="entry name" value="CHEMTRNSDUCR"/>
</dbReference>
<dbReference type="GO" id="GO:0007165">
    <property type="term" value="P:signal transduction"/>
    <property type="evidence" value="ECO:0007669"/>
    <property type="project" value="UniProtKB-KW"/>
</dbReference>
<dbReference type="GO" id="GO:0005886">
    <property type="term" value="C:plasma membrane"/>
    <property type="evidence" value="ECO:0007669"/>
    <property type="project" value="UniProtKB-SubCell"/>
</dbReference>
<keyword evidence="4" id="KW-1133">Transmembrane helix</keyword>
<dbReference type="AlphaFoldDB" id="A0A9D7SJN1"/>
<comment type="similarity">
    <text evidence="7">Belongs to the methyl-accepting chemotaxis (MCP) protein family.</text>
</comment>
<dbReference type="Pfam" id="PF17200">
    <property type="entry name" value="sCache_2"/>
    <property type="match status" value="1"/>
</dbReference>
<reference evidence="12" key="1">
    <citation type="submission" date="2020-10" db="EMBL/GenBank/DDBJ databases">
        <title>Connecting structure to function with the recovery of over 1000 high-quality activated sludge metagenome-assembled genomes encoding full-length rRNA genes using long-read sequencing.</title>
        <authorList>
            <person name="Singleton C.M."/>
            <person name="Petriglieri F."/>
            <person name="Kristensen J.M."/>
            <person name="Kirkegaard R.H."/>
            <person name="Michaelsen T.Y."/>
            <person name="Andersen M.H."/>
            <person name="Karst S.M."/>
            <person name="Dueholm M.S."/>
            <person name="Nielsen P.H."/>
            <person name="Albertsen M."/>
        </authorList>
    </citation>
    <scope>NUCLEOTIDE SEQUENCE</scope>
    <source>
        <strain evidence="12">Skiv_18-Q3-R9-52_MAXAC.067</strain>
    </source>
</reference>
<evidence type="ECO:0000259" key="11">
    <source>
        <dbReference type="PROSITE" id="PS50885"/>
    </source>
</evidence>
<evidence type="ECO:0000313" key="13">
    <source>
        <dbReference type="Proteomes" id="UP000886657"/>
    </source>
</evidence>
<dbReference type="PROSITE" id="PS50885">
    <property type="entry name" value="HAMP"/>
    <property type="match status" value="1"/>
</dbReference>